<protein>
    <submittedName>
        <fullName evidence="2">Uncharacterized protein</fullName>
    </submittedName>
</protein>
<evidence type="ECO:0000256" key="1">
    <source>
        <dbReference type="SAM" id="MobiDB-lite"/>
    </source>
</evidence>
<reference evidence="2 3" key="1">
    <citation type="journal article" date="2019" name="Int. J. Syst. Evol. Microbiol.">
        <title>The Global Catalogue of Microorganisms (GCM) 10K type strain sequencing project: providing services to taxonomists for standard genome sequencing and annotation.</title>
        <authorList>
            <consortium name="The Broad Institute Genomics Platform"/>
            <consortium name="The Broad Institute Genome Sequencing Center for Infectious Disease"/>
            <person name="Wu L."/>
            <person name="Ma J."/>
        </authorList>
    </citation>
    <scope>NUCLEOTIDE SEQUENCE [LARGE SCALE GENOMIC DNA]</scope>
    <source>
        <strain evidence="2 3">JCM 15481</strain>
    </source>
</reference>
<evidence type="ECO:0000313" key="3">
    <source>
        <dbReference type="Proteomes" id="UP001500443"/>
    </source>
</evidence>
<dbReference type="EMBL" id="BAAAPF010000035">
    <property type="protein sequence ID" value="GAA2117086.1"/>
    <property type="molecule type" value="Genomic_DNA"/>
</dbReference>
<name>A0ABN2XVV2_9ACTN</name>
<evidence type="ECO:0000313" key="2">
    <source>
        <dbReference type="EMBL" id="GAA2117086.1"/>
    </source>
</evidence>
<organism evidence="2 3">
    <name type="scientific">Streptomyces synnematoformans</name>
    <dbReference type="NCBI Taxonomy" id="415721"/>
    <lineage>
        <taxon>Bacteria</taxon>
        <taxon>Bacillati</taxon>
        <taxon>Actinomycetota</taxon>
        <taxon>Actinomycetes</taxon>
        <taxon>Kitasatosporales</taxon>
        <taxon>Streptomycetaceae</taxon>
        <taxon>Streptomyces</taxon>
    </lineage>
</organism>
<keyword evidence="3" id="KW-1185">Reference proteome</keyword>
<gene>
    <name evidence="2" type="ORF">GCM10009802_17930</name>
</gene>
<dbReference type="Proteomes" id="UP001500443">
    <property type="component" value="Unassembled WGS sequence"/>
</dbReference>
<feature type="region of interest" description="Disordered" evidence="1">
    <location>
        <begin position="1"/>
        <end position="22"/>
    </location>
</feature>
<proteinExistence type="predicted"/>
<accession>A0ABN2XVV2</accession>
<sequence length="60" mass="6534">MRLRDDAHPAHSLALPGDASDGTVMRTAAVVEQHGFEVDWPLWERDSSKCSPCAQGTSCH</sequence>
<comment type="caution">
    <text evidence="2">The sequence shown here is derived from an EMBL/GenBank/DDBJ whole genome shotgun (WGS) entry which is preliminary data.</text>
</comment>